<dbReference type="InterPro" id="IPR008395">
    <property type="entry name" value="Agenet-like_dom"/>
</dbReference>
<dbReference type="SMART" id="SM00743">
    <property type="entry name" value="Agenet"/>
    <property type="match status" value="6"/>
</dbReference>
<accession>A0ABD1N0M4</accession>
<gene>
    <name evidence="3" type="ORF">Fmac_009569</name>
</gene>
<reference evidence="3 4" key="1">
    <citation type="submission" date="2024-08" db="EMBL/GenBank/DDBJ databases">
        <title>Insights into the chromosomal genome structure of Flemingia macrophylla.</title>
        <authorList>
            <person name="Ding Y."/>
            <person name="Zhao Y."/>
            <person name="Bi W."/>
            <person name="Wu M."/>
            <person name="Zhao G."/>
            <person name="Gong Y."/>
            <person name="Li W."/>
            <person name="Zhang P."/>
        </authorList>
    </citation>
    <scope>NUCLEOTIDE SEQUENCE [LARGE SCALE GENOMIC DNA]</scope>
    <source>
        <strain evidence="3">DYQJB</strain>
        <tissue evidence="3">Leaf</tissue>
    </source>
</reference>
<dbReference type="PANTHER" id="PTHR31917:SF147">
    <property type="entry name" value="AGENET DOMAIN-CONTAINING PROTEIN"/>
    <property type="match status" value="1"/>
</dbReference>
<feature type="domain" description="Agenet" evidence="2">
    <location>
        <begin position="436"/>
        <end position="492"/>
    </location>
</feature>
<sequence>MSDFVFNKGDPVEVTKDDGCYHPATVLRPPSRNKNLVFLEYLAAAPNRLREYVNVANVRPKLPPQLNSWFKVGDSVDAFHHSWRPATVSDILENSNYLVAFAAASRSAVVHHSALRLHRNWLRGRWVPPLPGHEHPPETETNCRKLDLKEQPPETETKPEDLRFRIKYSRRKPLIEAKFKIGTIVEVSRDDKGYKGAWFLAAIVDIIGKERFQVEYRDLKTNGGTQHLKEEIDVRFLRPCPPEVPFAGSFKQFQEIDAWYNDGWWEAVVLEVLSNRECLVSLVHNDVLKFENSKLRPHQDWSDGKWAMSSKQSSELVKKYAYLKSKTKNLTGIKLVFKRQKSSESSNKPRDVMARTTTTQSKSVVHLFKGAKVEVRSDEEGYQGAWYTAIVVDSLPNGKYLVEYLTLKTDDLTEQLKEEADASDIRPYPPDVKHVHRFALHEMVDAWYNEGWWVGQVSSVLLGLKYKVYFRPTKEELEFEHCHLRPHQAWIDGKWVLASLALRSTNTHPA</sequence>
<comment type="caution">
    <text evidence="3">The sequence shown here is derived from an EMBL/GenBank/DDBJ whole genome shotgun (WGS) entry which is preliminary data.</text>
</comment>
<dbReference type="PANTHER" id="PTHR31917">
    <property type="entry name" value="AGENET DOMAIN-CONTAINING PROTEIN-RELATED"/>
    <property type="match status" value="1"/>
</dbReference>
<dbReference type="InterPro" id="IPR014002">
    <property type="entry name" value="Agenet_dom_plant"/>
</dbReference>
<keyword evidence="4" id="KW-1185">Reference proteome</keyword>
<feature type="domain" description="Agenet" evidence="2">
    <location>
        <begin position="365"/>
        <end position="433"/>
    </location>
</feature>
<feature type="region of interest" description="Disordered" evidence="1">
    <location>
        <begin position="130"/>
        <end position="159"/>
    </location>
</feature>
<dbReference type="Proteomes" id="UP001603857">
    <property type="component" value="Unassembled WGS sequence"/>
</dbReference>
<evidence type="ECO:0000313" key="3">
    <source>
        <dbReference type="EMBL" id="KAL2341629.1"/>
    </source>
</evidence>
<dbReference type="CDD" id="cd20406">
    <property type="entry name" value="Tudor_Agenet_AtDUF_rpt2_4"/>
    <property type="match status" value="3"/>
</dbReference>
<dbReference type="CDD" id="cd20405">
    <property type="entry name" value="Tudor_Agenet_AtDUF_rpt1_3"/>
    <property type="match status" value="2"/>
</dbReference>
<evidence type="ECO:0000256" key="1">
    <source>
        <dbReference type="SAM" id="MobiDB-lite"/>
    </source>
</evidence>
<name>A0ABD1N0M4_9FABA</name>
<proteinExistence type="predicted"/>
<organism evidence="3 4">
    <name type="scientific">Flemingia macrophylla</name>
    <dbReference type="NCBI Taxonomy" id="520843"/>
    <lineage>
        <taxon>Eukaryota</taxon>
        <taxon>Viridiplantae</taxon>
        <taxon>Streptophyta</taxon>
        <taxon>Embryophyta</taxon>
        <taxon>Tracheophyta</taxon>
        <taxon>Spermatophyta</taxon>
        <taxon>Magnoliopsida</taxon>
        <taxon>eudicotyledons</taxon>
        <taxon>Gunneridae</taxon>
        <taxon>Pentapetalae</taxon>
        <taxon>rosids</taxon>
        <taxon>fabids</taxon>
        <taxon>Fabales</taxon>
        <taxon>Fabaceae</taxon>
        <taxon>Papilionoideae</taxon>
        <taxon>50 kb inversion clade</taxon>
        <taxon>NPAAA clade</taxon>
        <taxon>indigoferoid/millettioid clade</taxon>
        <taxon>Phaseoleae</taxon>
        <taxon>Flemingia</taxon>
    </lineage>
</organism>
<dbReference type="Pfam" id="PF05641">
    <property type="entry name" value="Agenet"/>
    <property type="match status" value="3"/>
</dbReference>
<protein>
    <recommendedName>
        <fullName evidence="2">Agenet domain-containing protein</fullName>
    </recommendedName>
</protein>
<feature type="compositionally biased region" description="Basic and acidic residues" evidence="1">
    <location>
        <begin position="132"/>
        <end position="159"/>
    </location>
</feature>
<feature type="domain" description="Agenet" evidence="2">
    <location>
        <begin position="68"/>
        <end position="123"/>
    </location>
</feature>
<dbReference type="EMBL" id="JBGMDY010000003">
    <property type="protein sequence ID" value="KAL2341629.1"/>
    <property type="molecule type" value="Genomic_DNA"/>
</dbReference>
<feature type="domain" description="Agenet" evidence="2">
    <location>
        <begin position="248"/>
        <end position="303"/>
    </location>
</feature>
<feature type="domain" description="Agenet" evidence="2">
    <location>
        <begin position="177"/>
        <end position="245"/>
    </location>
</feature>
<dbReference type="Gene3D" id="2.30.30.140">
    <property type="match status" value="1"/>
</dbReference>
<evidence type="ECO:0000313" key="4">
    <source>
        <dbReference type="Proteomes" id="UP001603857"/>
    </source>
</evidence>
<feature type="domain" description="Agenet" evidence="2">
    <location>
        <begin position="4"/>
        <end position="66"/>
    </location>
</feature>
<evidence type="ECO:0000259" key="2">
    <source>
        <dbReference type="SMART" id="SM00743"/>
    </source>
</evidence>
<dbReference type="AlphaFoldDB" id="A0ABD1N0M4"/>